<accession>A0A976FRX7</accession>
<name>A0A976FRX7_BRELC</name>
<proteinExistence type="predicted"/>
<comment type="caution">
    <text evidence="1">The sequence shown here is derived from an EMBL/GenBank/DDBJ whole genome shotgun (WGS) entry which is preliminary data.</text>
</comment>
<keyword evidence="2" id="KW-1185">Reference proteome</keyword>
<organism evidence="1 2">
    <name type="scientific">Bremia lactucae</name>
    <name type="common">Lettuce downy mildew</name>
    <dbReference type="NCBI Taxonomy" id="4779"/>
    <lineage>
        <taxon>Eukaryota</taxon>
        <taxon>Sar</taxon>
        <taxon>Stramenopiles</taxon>
        <taxon>Oomycota</taxon>
        <taxon>Peronosporomycetes</taxon>
        <taxon>Peronosporales</taxon>
        <taxon>Peronosporaceae</taxon>
        <taxon>Bremia</taxon>
    </lineage>
</organism>
<protein>
    <submittedName>
        <fullName evidence="1">Uncharacterized protein</fullName>
    </submittedName>
</protein>
<sequence length="167" mass="18444">MDAGGTAAADEFNSHGAEVSISGRAIGVAERHGATSMNGCLERIWLQDRSAAYRGITNDKTLQNWLDDWDDKLPRPAPHSLPYSLATMMTGNGCATAATVIIHSLNYVMRTTNYEIRVLTGQKDSEEHGVLVRLLQHQEALKTVNTYREAYATTANTVEWFAVAHFF</sequence>
<evidence type="ECO:0000313" key="2">
    <source>
        <dbReference type="Proteomes" id="UP000294530"/>
    </source>
</evidence>
<dbReference type="AlphaFoldDB" id="A0A976FRX7"/>
<dbReference type="Proteomes" id="UP000294530">
    <property type="component" value="Unassembled WGS sequence"/>
</dbReference>
<dbReference type="KEGG" id="blac:94346544"/>
<dbReference type="RefSeq" id="XP_067820903.1">
    <property type="nucleotide sequence ID" value="XM_067960873.1"/>
</dbReference>
<evidence type="ECO:0000313" key="1">
    <source>
        <dbReference type="EMBL" id="TDH71404.1"/>
    </source>
</evidence>
<dbReference type="EMBL" id="SHOA02000004">
    <property type="protein sequence ID" value="TDH71404.1"/>
    <property type="molecule type" value="Genomic_DNA"/>
</dbReference>
<dbReference type="GeneID" id="94346544"/>
<gene>
    <name evidence="1" type="ORF">CCR75_002776</name>
</gene>
<reference evidence="1 2" key="1">
    <citation type="journal article" date="2021" name="Genome Biol.">
        <title>AFLAP: assembly-free linkage analysis pipeline using k-mers from genome sequencing data.</title>
        <authorList>
            <person name="Fletcher K."/>
            <person name="Zhang L."/>
            <person name="Gil J."/>
            <person name="Han R."/>
            <person name="Cavanaugh K."/>
            <person name="Michelmore R."/>
        </authorList>
    </citation>
    <scope>NUCLEOTIDE SEQUENCE [LARGE SCALE GENOMIC DNA]</scope>
    <source>
        <strain evidence="1 2">SF5</strain>
    </source>
</reference>